<keyword evidence="2 6" id="KW-0031">Aminopeptidase</keyword>
<evidence type="ECO:0000256" key="6">
    <source>
        <dbReference type="HAMAP-Rule" id="MF_01974"/>
    </source>
</evidence>
<protein>
    <recommendedName>
        <fullName evidence="6 7">Methionine aminopeptidase</fullName>
        <shortName evidence="6">MAP</shortName>
        <shortName evidence="6">MetAP</shortName>
        <ecNumber evidence="6 7">3.4.11.18</ecNumber>
    </recommendedName>
    <alternativeName>
        <fullName evidence="6">Peptidase M</fullName>
    </alternativeName>
</protein>
<dbReference type="InterPro" id="IPR002467">
    <property type="entry name" value="Pept_M24A_MAP1"/>
</dbReference>
<feature type="binding site" evidence="6">
    <location>
        <position position="108"/>
    </location>
    <ligand>
        <name>a divalent metal cation</name>
        <dbReference type="ChEBI" id="CHEBI:60240"/>
        <label>1</label>
    </ligand>
</feature>
<evidence type="ECO:0000256" key="2">
    <source>
        <dbReference type="ARBA" id="ARBA00022438"/>
    </source>
</evidence>
<feature type="binding site" evidence="6">
    <location>
        <position position="171"/>
    </location>
    <ligand>
        <name>a divalent metal cation</name>
        <dbReference type="ChEBI" id="CHEBI:60240"/>
        <label>2</label>
        <note>catalytic</note>
    </ligand>
</feature>
<comment type="catalytic activity">
    <reaction evidence="6 7">
        <text>Release of N-terminal amino acids, preferentially methionine, from peptides and arylamides.</text>
        <dbReference type="EC" id="3.4.11.18"/>
    </reaction>
</comment>
<keyword evidence="3 6" id="KW-0645">Protease</keyword>
<comment type="similarity">
    <text evidence="6">Belongs to the peptidase M24A family. Methionine aminopeptidase type 1 subfamily.</text>
</comment>
<evidence type="ECO:0000256" key="7">
    <source>
        <dbReference type="RuleBase" id="RU003653"/>
    </source>
</evidence>
<dbReference type="RefSeq" id="WP_219848713.1">
    <property type="nucleotide sequence ID" value="NZ_LN649255.1"/>
</dbReference>
<evidence type="ECO:0000256" key="4">
    <source>
        <dbReference type="ARBA" id="ARBA00022723"/>
    </source>
</evidence>
<dbReference type="CDD" id="cd01086">
    <property type="entry name" value="MetAP1"/>
    <property type="match status" value="1"/>
</dbReference>
<proteinExistence type="inferred from homology"/>
<dbReference type="GO" id="GO:0004239">
    <property type="term" value="F:initiator methionyl aminopeptidase activity"/>
    <property type="evidence" value="ECO:0007669"/>
    <property type="project" value="UniProtKB-UniRule"/>
</dbReference>
<dbReference type="InterPro" id="IPR036005">
    <property type="entry name" value="Creatinase/aminopeptidase-like"/>
</dbReference>
<evidence type="ECO:0000256" key="1">
    <source>
        <dbReference type="ARBA" id="ARBA00002521"/>
    </source>
</evidence>
<dbReference type="NCBIfam" id="TIGR00500">
    <property type="entry name" value="met_pdase_I"/>
    <property type="match status" value="1"/>
</dbReference>
<dbReference type="PRINTS" id="PR00599">
    <property type="entry name" value="MAPEPTIDASE"/>
</dbReference>
<feature type="binding site" evidence="6">
    <location>
        <position position="97"/>
    </location>
    <ligand>
        <name>a divalent metal cation</name>
        <dbReference type="ChEBI" id="CHEBI:60240"/>
        <label>1</label>
    </ligand>
</feature>
<dbReference type="Gene3D" id="3.90.230.10">
    <property type="entry name" value="Creatinase/methionine aminopeptidase superfamily"/>
    <property type="match status" value="1"/>
</dbReference>
<evidence type="ECO:0000313" key="10">
    <source>
        <dbReference type="Proteomes" id="UP000032800"/>
    </source>
</evidence>
<feature type="binding site" evidence="6">
    <location>
        <position position="237"/>
    </location>
    <ligand>
        <name>a divalent metal cation</name>
        <dbReference type="ChEBI" id="CHEBI:60240"/>
        <label>2</label>
        <note>catalytic</note>
    </ligand>
</feature>
<feature type="binding site" evidence="6">
    <location>
        <position position="178"/>
    </location>
    <ligand>
        <name>substrate</name>
    </ligand>
</feature>
<comment type="function">
    <text evidence="1 6">Removes the N-terminal methionine from nascent proteins. The N-terminal methionine is often cleaved when the second residue in the primary sequence is small and uncharged (Met-Ala-, Cys, Gly, Pro, Ser, Thr, or Val). Requires deformylation of the N(alpha)-formylated initiator methionine before it can be hydrolyzed.</text>
</comment>
<name>A0A8D9JS04_9GAMM</name>
<dbReference type="InterPro" id="IPR001714">
    <property type="entry name" value="Pept_M24_MAP"/>
</dbReference>
<dbReference type="PANTHER" id="PTHR43330:SF27">
    <property type="entry name" value="METHIONINE AMINOPEPTIDASE"/>
    <property type="match status" value="1"/>
</dbReference>
<organism evidence="9 10">
    <name type="scientific">Candidatus Portiera aleyrodidarum</name>
    <name type="common">primary endosymbiont of Bemisia tabaci</name>
    <dbReference type="NCBI Taxonomy" id="91844"/>
    <lineage>
        <taxon>Bacteria</taxon>
        <taxon>Pseudomonadati</taxon>
        <taxon>Pseudomonadota</taxon>
        <taxon>Gammaproteobacteria</taxon>
        <taxon>Candidatus Johnevansiales</taxon>
        <taxon>Candidatus Johnevansiaceae</taxon>
        <taxon>Candidatus Portiera</taxon>
    </lineage>
</organism>
<dbReference type="GO" id="GO:0005829">
    <property type="term" value="C:cytosol"/>
    <property type="evidence" value="ECO:0007669"/>
    <property type="project" value="TreeGrafter"/>
</dbReference>
<dbReference type="EMBL" id="LN649255">
    <property type="protein sequence ID" value="CEI58567.1"/>
    <property type="molecule type" value="Genomic_DNA"/>
</dbReference>
<evidence type="ECO:0000256" key="5">
    <source>
        <dbReference type="ARBA" id="ARBA00022801"/>
    </source>
</evidence>
<dbReference type="GO" id="GO:0006508">
    <property type="term" value="P:proteolysis"/>
    <property type="evidence" value="ECO:0007669"/>
    <property type="project" value="UniProtKB-KW"/>
</dbReference>
<feature type="binding site" evidence="6">
    <location>
        <position position="237"/>
    </location>
    <ligand>
        <name>a divalent metal cation</name>
        <dbReference type="ChEBI" id="CHEBI:60240"/>
        <label>1</label>
    </ligand>
</feature>
<feature type="binding site" evidence="6">
    <location>
        <position position="108"/>
    </location>
    <ligand>
        <name>a divalent metal cation</name>
        <dbReference type="ChEBI" id="CHEBI:60240"/>
        <label>2</label>
        <note>catalytic</note>
    </ligand>
</feature>
<dbReference type="HAMAP" id="MF_01974">
    <property type="entry name" value="MetAP_1"/>
    <property type="match status" value="1"/>
</dbReference>
<keyword evidence="5 6" id="KW-0378">Hydrolase</keyword>
<dbReference type="AlphaFoldDB" id="A0A8D9JS04"/>
<evidence type="ECO:0000259" key="8">
    <source>
        <dbReference type="Pfam" id="PF00557"/>
    </source>
</evidence>
<keyword evidence="4 6" id="KW-0479">Metal-binding</keyword>
<feature type="binding site" evidence="6">
    <location>
        <position position="206"/>
    </location>
    <ligand>
        <name>a divalent metal cation</name>
        <dbReference type="ChEBI" id="CHEBI:60240"/>
        <label>2</label>
        <note>catalytic</note>
    </ligand>
</feature>
<dbReference type="Proteomes" id="UP000032800">
    <property type="component" value="Chromosome I"/>
</dbReference>
<comment type="subunit">
    <text evidence="6">Monomer.</text>
</comment>
<dbReference type="PROSITE" id="PS00680">
    <property type="entry name" value="MAP_1"/>
    <property type="match status" value="1"/>
</dbReference>
<evidence type="ECO:0000256" key="3">
    <source>
        <dbReference type="ARBA" id="ARBA00022670"/>
    </source>
</evidence>
<dbReference type="Pfam" id="PF00557">
    <property type="entry name" value="Peptidase_M24"/>
    <property type="match status" value="1"/>
</dbReference>
<accession>A0A8D9JS04</accession>
<evidence type="ECO:0000313" key="9">
    <source>
        <dbReference type="EMBL" id="CEI58567.1"/>
    </source>
</evidence>
<dbReference type="GO" id="GO:0046872">
    <property type="term" value="F:metal ion binding"/>
    <property type="evidence" value="ECO:0007669"/>
    <property type="project" value="UniProtKB-UniRule"/>
</dbReference>
<feature type="domain" description="Peptidase M24" evidence="8">
    <location>
        <begin position="16"/>
        <end position="243"/>
    </location>
</feature>
<gene>
    <name evidence="6 9" type="primary">map</name>
    <name evidence="9" type="ORF">PAD_020</name>
</gene>
<reference evidence="9 10" key="1">
    <citation type="journal article" date="2015" name="Genome Biol. Evol.">
        <title>Genome evolution in the primary endosymbiont of whiteflies sheds light on their divergence.</title>
        <authorList>
            <person name="Santos-Garcia D."/>
            <person name="Vargas-Chavez C."/>
            <person name="Moya A."/>
            <person name="Latorre A."/>
            <person name="Silva"/>
            <person name="F J."/>
        </authorList>
    </citation>
    <scope>NUCLEOTIDE SEQUENCE [LARGE SCALE GENOMIC DNA]</scope>
    <source>
        <strain evidence="10">AD-VLC</strain>
    </source>
</reference>
<dbReference type="InterPro" id="IPR000994">
    <property type="entry name" value="Pept_M24"/>
</dbReference>
<dbReference type="GO" id="GO:0070006">
    <property type="term" value="F:metalloaminopeptidase activity"/>
    <property type="evidence" value="ECO:0007669"/>
    <property type="project" value="UniProtKB-UniRule"/>
</dbReference>
<dbReference type="SUPFAM" id="SSF55920">
    <property type="entry name" value="Creatinase/aminopeptidase"/>
    <property type="match status" value="1"/>
</dbReference>
<dbReference type="EC" id="3.4.11.18" evidence="6 7"/>
<feature type="binding site" evidence="6">
    <location>
        <position position="79"/>
    </location>
    <ligand>
        <name>substrate</name>
    </ligand>
</feature>
<dbReference type="PANTHER" id="PTHR43330">
    <property type="entry name" value="METHIONINE AMINOPEPTIDASE"/>
    <property type="match status" value="1"/>
</dbReference>
<dbReference type="KEGG" id="plc:PAD_020"/>
<comment type="cofactor">
    <cofactor evidence="6">
        <name>Co(2+)</name>
        <dbReference type="ChEBI" id="CHEBI:48828"/>
    </cofactor>
    <cofactor evidence="6">
        <name>Zn(2+)</name>
        <dbReference type="ChEBI" id="CHEBI:29105"/>
    </cofactor>
    <cofactor evidence="6">
        <name>Mn(2+)</name>
        <dbReference type="ChEBI" id="CHEBI:29035"/>
    </cofactor>
    <cofactor evidence="6">
        <name>Fe(2+)</name>
        <dbReference type="ChEBI" id="CHEBI:29033"/>
    </cofactor>
    <text evidence="6">Binds 2 divalent metal cations per subunit. Has a high-affinity and a low affinity metal-binding site. The true nature of the physiological cofactor is under debate. The enzyme is active with cobalt, zinc, manganese or divalent iron ions. Most likely, methionine aminopeptidases function as mononuclear Fe(2+)-metalloproteases under physiological conditions, and the catalytically relevant metal-binding site has been assigned to the histidine-containing high-affinity site.</text>
</comment>
<sequence length="260" mass="29550">MNIKIYSSKDIKQLLIVGKLAAKILEMISEYIKPGINTEELNNICHKYIETKNKCISATIGYKGYQHATCISLNNIVCHGIPNYKKKLKKNDILNIDVTIKKDGYYADTSAMYLVGNKRNKGYKLCKVTQECLYKAISIMRDGVRLSEIGNMIQDHAKKNGFSVVKYFCGHGIGTDFHLEPQVLNFNGYNYKNDIFLKEGMCLTVEPMINIGKHSIKILNDGWTTLTKDKSISAQWEHTLIIKKKGVIITTIRKNEKFIG</sequence>